<dbReference type="InterPro" id="IPR050109">
    <property type="entry name" value="HTH-type_TetR-like_transc_reg"/>
</dbReference>
<name>A0ABR5J873_9ACTN</name>
<dbReference type="SUPFAM" id="SSF46689">
    <property type="entry name" value="Homeodomain-like"/>
    <property type="match status" value="1"/>
</dbReference>
<keyword evidence="5" id="KW-1185">Reference proteome</keyword>
<dbReference type="PANTHER" id="PTHR30055">
    <property type="entry name" value="HTH-TYPE TRANSCRIPTIONAL REGULATOR RUTR"/>
    <property type="match status" value="1"/>
</dbReference>
<evidence type="ECO:0000313" key="4">
    <source>
        <dbReference type="EMBL" id="KOG89609.1"/>
    </source>
</evidence>
<feature type="non-terminal residue" evidence="4">
    <location>
        <position position="75"/>
    </location>
</feature>
<feature type="DNA-binding region" description="H-T-H motif" evidence="2">
    <location>
        <begin position="25"/>
        <end position="44"/>
    </location>
</feature>
<gene>
    <name evidence="4" type="ORF">ADK38_13360</name>
</gene>
<evidence type="ECO:0000256" key="1">
    <source>
        <dbReference type="ARBA" id="ARBA00023125"/>
    </source>
</evidence>
<reference evidence="4 5" key="1">
    <citation type="submission" date="2015-07" db="EMBL/GenBank/DDBJ databases">
        <authorList>
            <person name="Ju K.-S."/>
            <person name="Doroghazi J.R."/>
            <person name="Metcalf W.W."/>
        </authorList>
    </citation>
    <scope>NUCLEOTIDE SEQUENCE [LARGE SCALE GENOMIC DNA]</scope>
    <source>
        <strain evidence="4 5">NRRL B-3589</strain>
    </source>
</reference>
<dbReference type="PROSITE" id="PS50977">
    <property type="entry name" value="HTH_TETR_2"/>
    <property type="match status" value="1"/>
</dbReference>
<evidence type="ECO:0000256" key="2">
    <source>
        <dbReference type="PROSITE-ProRule" id="PRU00335"/>
    </source>
</evidence>
<dbReference type="Gene3D" id="1.10.357.10">
    <property type="entry name" value="Tetracycline Repressor, domain 2"/>
    <property type="match status" value="1"/>
</dbReference>
<organism evidence="4 5">
    <name type="scientific">Streptomyces varsoviensis</name>
    <dbReference type="NCBI Taxonomy" id="67373"/>
    <lineage>
        <taxon>Bacteria</taxon>
        <taxon>Bacillati</taxon>
        <taxon>Actinomycetota</taxon>
        <taxon>Actinomycetes</taxon>
        <taxon>Kitasatosporales</taxon>
        <taxon>Streptomycetaceae</taxon>
        <taxon>Streptomyces</taxon>
    </lineage>
</organism>
<feature type="domain" description="HTH tetR-type" evidence="3">
    <location>
        <begin position="2"/>
        <end position="62"/>
    </location>
</feature>
<dbReference type="InterPro" id="IPR001647">
    <property type="entry name" value="HTH_TetR"/>
</dbReference>
<comment type="caution">
    <text evidence="4">The sequence shown here is derived from an EMBL/GenBank/DDBJ whole genome shotgun (WGS) entry which is preliminary data.</text>
</comment>
<sequence length="75" mass="7854">MPTAREALLDAAFSALVSRPWAGVRMVDVAAASGVSRQTLYNEFGSKDGLARALVRREADAYLGGVTRALADTAA</sequence>
<protein>
    <submittedName>
        <fullName evidence="4">TetR family transcriptional regulator</fullName>
    </submittedName>
</protein>
<accession>A0ABR5J873</accession>
<keyword evidence="1 2" id="KW-0238">DNA-binding</keyword>
<proteinExistence type="predicted"/>
<dbReference type="PANTHER" id="PTHR30055:SF146">
    <property type="entry name" value="HTH-TYPE TRANSCRIPTIONAL DUAL REGULATOR CECR"/>
    <property type="match status" value="1"/>
</dbReference>
<dbReference type="InterPro" id="IPR009057">
    <property type="entry name" value="Homeodomain-like_sf"/>
</dbReference>
<evidence type="ECO:0000313" key="5">
    <source>
        <dbReference type="Proteomes" id="UP000037020"/>
    </source>
</evidence>
<dbReference type="Pfam" id="PF00440">
    <property type="entry name" value="TetR_N"/>
    <property type="match status" value="1"/>
</dbReference>
<dbReference type="EMBL" id="LGUT01001121">
    <property type="protein sequence ID" value="KOG89609.1"/>
    <property type="molecule type" value="Genomic_DNA"/>
</dbReference>
<evidence type="ECO:0000259" key="3">
    <source>
        <dbReference type="PROSITE" id="PS50977"/>
    </source>
</evidence>
<dbReference type="PRINTS" id="PR00455">
    <property type="entry name" value="HTHTETR"/>
</dbReference>
<dbReference type="Proteomes" id="UP000037020">
    <property type="component" value="Unassembled WGS sequence"/>
</dbReference>